<evidence type="ECO:0000256" key="5">
    <source>
        <dbReference type="ARBA" id="ARBA00023136"/>
    </source>
</evidence>
<keyword evidence="3 6" id="KW-0812">Transmembrane</keyword>
<evidence type="ECO:0000256" key="1">
    <source>
        <dbReference type="ARBA" id="ARBA00004651"/>
    </source>
</evidence>
<dbReference type="GO" id="GO:0005886">
    <property type="term" value="C:plasma membrane"/>
    <property type="evidence" value="ECO:0007669"/>
    <property type="project" value="UniProtKB-SubCell"/>
</dbReference>
<evidence type="ECO:0000256" key="6">
    <source>
        <dbReference type="SAM" id="Phobius"/>
    </source>
</evidence>
<protein>
    <recommendedName>
        <fullName evidence="7">DUF3817 domain-containing protein</fullName>
    </recommendedName>
</protein>
<organism evidence="8 9">
    <name type="scientific">Corallococcus coralloides</name>
    <name type="common">Myxococcus coralloides</name>
    <dbReference type="NCBI Taxonomy" id="184914"/>
    <lineage>
        <taxon>Bacteria</taxon>
        <taxon>Pseudomonadati</taxon>
        <taxon>Myxococcota</taxon>
        <taxon>Myxococcia</taxon>
        <taxon>Myxococcales</taxon>
        <taxon>Cystobacterineae</taxon>
        <taxon>Myxococcaceae</taxon>
        <taxon>Corallococcus</taxon>
    </lineage>
</organism>
<feature type="domain" description="DUF3817" evidence="7">
    <location>
        <begin position="4"/>
        <end position="92"/>
    </location>
</feature>
<comment type="subcellular location">
    <subcellularLocation>
        <location evidence="1">Cell membrane</location>
        <topology evidence="1">Multi-pass membrane protein</topology>
    </subcellularLocation>
</comment>
<feature type="transmembrane region" description="Helical" evidence="6">
    <location>
        <begin position="6"/>
        <end position="24"/>
    </location>
</feature>
<dbReference type="InterPro" id="IPR023845">
    <property type="entry name" value="DUF3817_TM"/>
</dbReference>
<feature type="transmembrane region" description="Helical" evidence="6">
    <location>
        <begin position="36"/>
        <end position="57"/>
    </location>
</feature>
<evidence type="ECO:0000256" key="4">
    <source>
        <dbReference type="ARBA" id="ARBA00022989"/>
    </source>
</evidence>
<evidence type="ECO:0000256" key="3">
    <source>
        <dbReference type="ARBA" id="ARBA00022692"/>
    </source>
</evidence>
<evidence type="ECO:0000259" key="7">
    <source>
        <dbReference type="Pfam" id="PF12823"/>
    </source>
</evidence>
<dbReference type="PANTHER" id="PTHR40077">
    <property type="entry name" value="MEMBRANE PROTEIN-RELATED"/>
    <property type="match status" value="1"/>
</dbReference>
<dbReference type="Pfam" id="PF12823">
    <property type="entry name" value="DUF3817"/>
    <property type="match status" value="1"/>
</dbReference>
<accession>A0A410RQV5</accession>
<reference evidence="8 9" key="1">
    <citation type="submission" date="2018-12" db="EMBL/GenBank/DDBJ databases">
        <title>Complete Genome Sequence of the Corallopyronin A producing Myxobacterium Corallococcus coralloides B035.</title>
        <authorList>
            <person name="Bouhired S.M."/>
            <person name="Rupp O."/>
            <person name="Blom J."/>
            <person name="Schaeberle T.F."/>
            <person name="Kehraus S."/>
            <person name="Schiefer A."/>
            <person name="Pfarr K."/>
            <person name="Goesmann A."/>
            <person name="Hoerauf A."/>
            <person name="Koenig G.M."/>
        </authorList>
    </citation>
    <scope>NUCLEOTIDE SEQUENCE [LARGE SCALE GENOMIC DNA]</scope>
    <source>
        <strain evidence="8 9">B035</strain>
    </source>
</reference>
<keyword evidence="5 6" id="KW-0472">Membrane</keyword>
<evidence type="ECO:0000256" key="2">
    <source>
        <dbReference type="ARBA" id="ARBA00022475"/>
    </source>
</evidence>
<dbReference type="NCBIfam" id="TIGR03954">
    <property type="entry name" value="integ_memb_HG"/>
    <property type="match status" value="1"/>
</dbReference>
<evidence type="ECO:0000313" key="9">
    <source>
        <dbReference type="Proteomes" id="UP000288758"/>
    </source>
</evidence>
<dbReference type="EMBL" id="CP034669">
    <property type="protein sequence ID" value="QAT84275.1"/>
    <property type="molecule type" value="Genomic_DNA"/>
</dbReference>
<gene>
    <name evidence="8" type="ORF">EJ065_2703</name>
</gene>
<proteinExistence type="predicted"/>
<keyword evidence="4 6" id="KW-1133">Transmembrane helix</keyword>
<evidence type="ECO:0000313" key="8">
    <source>
        <dbReference type="EMBL" id="QAT84275.1"/>
    </source>
</evidence>
<dbReference type="RefSeq" id="WP_128796271.1">
    <property type="nucleotide sequence ID" value="NZ_CP034669.1"/>
</dbReference>
<keyword evidence="2" id="KW-1003">Cell membrane</keyword>
<sequence>MNALRQLRWVAFLEGMSFLGLLFIAMPVKYLLNQPLAVRITGSVHGLLFLLFVSSLFRAASEHGWTARRSLAVFGASLVPFGNFVLDRSLRREEQEQGRSRPADELTPD</sequence>
<dbReference type="PANTHER" id="PTHR40077:SF1">
    <property type="entry name" value="MEMBRANE PROTEIN"/>
    <property type="match status" value="1"/>
</dbReference>
<dbReference type="Proteomes" id="UP000288758">
    <property type="component" value="Chromosome"/>
</dbReference>
<dbReference type="AlphaFoldDB" id="A0A410RQV5"/>
<name>A0A410RQV5_CORCK</name>